<sequence>MHDERNRFVVDSAEILEYLRKNDILQACKYIQVKTGCSLAEARQLYEKMIQEEGIEIKASTLEIQAYLMAEYEDTNS</sequence>
<dbReference type="Proteomes" id="UP000193834">
    <property type="component" value="Unassembled WGS sequence"/>
</dbReference>
<dbReference type="RefSeq" id="WP_085494116.1">
    <property type="nucleotide sequence ID" value="NZ_FXAZ01000002.1"/>
</dbReference>
<gene>
    <name evidence="1" type="ORF">SAMN06295960_1871</name>
</gene>
<organism evidence="1 2">
    <name type="scientific">Paenibacillus aquistagni</name>
    <dbReference type="NCBI Taxonomy" id="1852522"/>
    <lineage>
        <taxon>Bacteria</taxon>
        <taxon>Bacillati</taxon>
        <taxon>Bacillota</taxon>
        <taxon>Bacilli</taxon>
        <taxon>Bacillales</taxon>
        <taxon>Paenibacillaceae</taxon>
        <taxon>Paenibacillus</taxon>
    </lineage>
</organism>
<protein>
    <submittedName>
        <fullName evidence="1">Uncharacterized protein</fullName>
    </submittedName>
</protein>
<accession>A0A1X7JYT2</accession>
<proteinExistence type="predicted"/>
<dbReference type="OrthoDB" id="10001294at2"/>
<name>A0A1X7JYT2_9BACL</name>
<dbReference type="EMBL" id="FXAZ01000002">
    <property type="protein sequence ID" value="SMG33744.1"/>
    <property type="molecule type" value="Genomic_DNA"/>
</dbReference>
<keyword evidence="2" id="KW-1185">Reference proteome</keyword>
<reference evidence="1 2" key="1">
    <citation type="submission" date="2017-04" db="EMBL/GenBank/DDBJ databases">
        <authorList>
            <person name="Afonso C.L."/>
            <person name="Miller P.J."/>
            <person name="Scott M.A."/>
            <person name="Spackman E."/>
            <person name="Goraichik I."/>
            <person name="Dimitrov K.M."/>
            <person name="Suarez D.L."/>
            <person name="Swayne D.E."/>
        </authorList>
    </citation>
    <scope>NUCLEOTIDE SEQUENCE [LARGE SCALE GENOMIC DNA]</scope>
    <source>
        <strain evidence="1 2">11</strain>
    </source>
</reference>
<evidence type="ECO:0000313" key="2">
    <source>
        <dbReference type="Proteomes" id="UP000193834"/>
    </source>
</evidence>
<evidence type="ECO:0000313" key="1">
    <source>
        <dbReference type="EMBL" id="SMG33744.1"/>
    </source>
</evidence>
<dbReference type="AlphaFoldDB" id="A0A1X7JYT2"/>